<organism evidence="10 11">
    <name type="scientific">Segatella bryantii</name>
    <name type="common">Prevotella bryantii</name>
    <dbReference type="NCBI Taxonomy" id="77095"/>
    <lineage>
        <taxon>Bacteria</taxon>
        <taxon>Pseudomonadati</taxon>
        <taxon>Bacteroidota</taxon>
        <taxon>Bacteroidia</taxon>
        <taxon>Bacteroidales</taxon>
        <taxon>Prevotellaceae</taxon>
        <taxon>Segatella</taxon>
    </lineage>
</organism>
<evidence type="ECO:0000256" key="5">
    <source>
        <dbReference type="ARBA" id="ARBA00023136"/>
    </source>
</evidence>
<evidence type="ECO:0000256" key="6">
    <source>
        <dbReference type="ARBA" id="ARBA00023237"/>
    </source>
</evidence>
<evidence type="ECO:0000259" key="9">
    <source>
        <dbReference type="Pfam" id="PF07715"/>
    </source>
</evidence>
<dbReference type="GO" id="GO:0009279">
    <property type="term" value="C:cell outer membrane"/>
    <property type="evidence" value="ECO:0007669"/>
    <property type="project" value="UniProtKB-SubCell"/>
</dbReference>
<evidence type="ECO:0000256" key="4">
    <source>
        <dbReference type="ARBA" id="ARBA00022692"/>
    </source>
</evidence>
<dbReference type="Pfam" id="PF07715">
    <property type="entry name" value="Plug"/>
    <property type="match status" value="1"/>
</dbReference>
<evidence type="ECO:0000256" key="8">
    <source>
        <dbReference type="SAM" id="SignalP"/>
    </source>
</evidence>
<proteinExistence type="inferred from homology"/>
<dbReference type="Gene3D" id="2.170.130.10">
    <property type="entry name" value="TonB-dependent receptor, plug domain"/>
    <property type="match status" value="1"/>
</dbReference>
<comment type="caution">
    <text evidence="10">The sequence shown here is derived from an EMBL/GenBank/DDBJ whole genome shotgun (WGS) entry which is preliminary data.</text>
</comment>
<evidence type="ECO:0000256" key="7">
    <source>
        <dbReference type="PROSITE-ProRule" id="PRU01360"/>
    </source>
</evidence>
<keyword evidence="6 7" id="KW-0998">Cell outer membrane</keyword>
<dbReference type="InterPro" id="IPR008969">
    <property type="entry name" value="CarboxyPept-like_regulatory"/>
</dbReference>
<evidence type="ECO:0000256" key="1">
    <source>
        <dbReference type="ARBA" id="ARBA00004571"/>
    </source>
</evidence>
<dbReference type="NCBIfam" id="TIGR04057">
    <property type="entry name" value="SusC_RagA_signa"/>
    <property type="match status" value="1"/>
</dbReference>
<dbReference type="InterPro" id="IPR037066">
    <property type="entry name" value="Plug_dom_sf"/>
</dbReference>
<dbReference type="RefSeq" id="WP_039870014.1">
    <property type="nucleotide sequence ID" value="NZ_BPTR01000001.1"/>
</dbReference>
<dbReference type="AlphaFoldDB" id="A0AA37HYQ0"/>
<dbReference type="NCBIfam" id="TIGR04056">
    <property type="entry name" value="OMP_RagA_SusC"/>
    <property type="match status" value="1"/>
</dbReference>
<dbReference type="InterPro" id="IPR036942">
    <property type="entry name" value="Beta-barrel_TonB_sf"/>
</dbReference>
<evidence type="ECO:0000256" key="3">
    <source>
        <dbReference type="ARBA" id="ARBA00022452"/>
    </source>
</evidence>
<feature type="chain" id="PRO_5041357017" evidence="8">
    <location>
        <begin position="29"/>
        <end position="1053"/>
    </location>
</feature>
<accession>A0AA37HYQ0</accession>
<dbReference type="SUPFAM" id="SSF56935">
    <property type="entry name" value="Porins"/>
    <property type="match status" value="1"/>
</dbReference>
<keyword evidence="3 7" id="KW-1134">Transmembrane beta strand</keyword>
<dbReference type="Pfam" id="PF13715">
    <property type="entry name" value="CarbopepD_reg_2"/>
    <property type="match status" value="1"/>
</dbReference>
<dbReference type="Proteomes" id="UP000887043">
    <property type="component" value="Unassembled WGS sequence"/>
</dbReference>
<feature type="signal peptide" evidence="8">
    <location>
        <begin position="1"/>
        <end position="28"/>
    </location>
</feature>
<dbReference type="Gene3D" id="2.40.170.20">
    <property type="entry name" value="TonB-dependent receptor, beta-barrel domain"/>
    <property type="match status" value="1"/>
</dbReference>
<dbReference type="InterPro" id="IPR012910">
    <property type="entry name" value="Plug_dom"/>
</dbReference>
<dbReference type="InterPro" id="IPR023997">
    <property type="entry name" value="TonB-dep_OMP_SusC/RagA_CS"/>
</dbReference>
<evidence type="ECO:0000313" key="10">
    <source>
        <dbReference type="EMBL" id="GJG28339.1"/>
    </source>
</evidence>
<dbReference type="InterPro" id="IPR023996">
    <property type="entry name" value="TonB-dep_OMP_SusC/RagA"/>
</dbReference>
<feature type="domain" description="TonB-dependent receptor plug" evidence="9">
    <location>
        <begin position="131"/>
        <end position="237"/>
    </location>
</feature>
<comment type="similarity">
    <text evidence="7">Belongs to the TonB-dependent receptor family.</text>
</comment>
<sequence length="1053" mass="117305">MRKSLKSVRYSVPIKTLLALTLTVPASADVLANNESSTSLSTQQNQSVQGRIVDEYGEPLIGVTVRALNGNKATVTDLDGKYTLQIPRGAKVKLSYTGYKDKVITAGGNAAMEPDVLGLDDVVVIGYGQQKKRDLTGAITTVNGADLTLNPGSNPMEALQGKVAGLDITRTSGAAGEGVNMQLRGTRSFTASGTPTFIIDGMPGDYTKLNPNDIESIEVLKDASSTAVYGASGANGVVLITTKSGKAGKTKVDFNAYLGVNGWSSLPEMRSGESYLQGIRDAQQAVGNWNSTADDETVFNNVLGDGAWNYHKNGQYINWADELLKTGFTQNYSASISGGTERTQSYFSLNYSDEKGQYENDNNKIYSSNVRVKHKIKDWLSIGINSQMSYTYRNRAFSDLETALRMEPLGTVYDEAGEVKVNPTLTSSNYNLLLNNYSNYRNNNQGFNLYFNPYIEINPVKGLTILSRVSANIGYSRTNYFQGINSYRFYNSGGQTDITDDNVIARVTQSHTYNYKWENVITYNFKIADDHDFTLTGVSSWDHNQNEATMQQETGITDNAYLWHNMGLNGSSKSTITSGYTMSKSLGFVERLAYSYQGKYLASVSVRHDGSSRLSEEKRWDTFPAFSLGWRISDENFMKNTRSWLDNLKVRFGWGVTGTASIDPYSTVSNLEQSTLAFSGNTETIYRFSQEYTNKNLGWEKSYNTNIGVDATFLNGRIDFTADYYWTKTNGVIWTRELPITDGGYNSTTYYTMAQNICETKNNGIELALTTRNIKTRDFSWDSNITFSANHEEITALTGNTANNITNGQYTLTIGEPVNSFYNYKLDGVWQKGEEADAAVFGMQPGDLKINVPGLIHESEGVYYKIDEETGEKVYYNADNHYTVSSADYQTLGHASPDWTLGFKNTLRYKNFDLSIFMYWRYGQTMYYSLLSDYDPTGVRNFPTYFDYWTESNPSNYFPAINASRSINSYTGYYSLGYVDGSYFKVKNITLGYTLPKSTLAKLGLSNCRVYGTITNPLVIAKSSLVKDYDPEMGGSLNYPLTRQLVFGINLTF</sequence>
<evidence type="ECO:0000256" key="2">
    <source>
        <dbReference type="ARBA" id="ARBA00022448"/>
    </source>
</evidence>
<dbReference type="EMBL" id="BPTR01000001">
    <property type="protein sequence ID" value="GJG28339.1"/>
    <property type="molecule type" value="Genomic_DNA"/>
</dbReference>
<dbReference type="PROSITE" id="PS52016">
    <property type="entry name" value="TONB_DEPENDENT_REC_3"/>
    <property type="match status" value="1"/>
</dbReference>
<keyword evidence="8" id="KW-0732">Signal</keyword>
<name>A0AA37HYQ0_SEGBR</name>
<keyword evidence="2 7" id="KW-0813">Transport</keyword>
<gene>
    <name evidence="10" type="ORF">PRRU23_20390</name>
</gene>
<dbReference type="InterPro" id="IPR039426">
    <property type="entry name" value="TonB-dep_rcpt-like"/>
</dbReference>
<reference evidence="10" key="1">
    <citation type="submission" date="2021-08" db="EMBL/GenBank/DDBJ databases">
        <title>Prevotella lacticifex sp. nov., isolated from rumen of cow.</title>
        <authorList>
            <person name="Shinkai T."/>
            <person name="Ikeyama N."/>
            <person name="Kumagai M."/>
            <person name="Ohmori H."/>
            <person name="Sakamoto M."/>
            <person name="Ohkuma M."/>
            <person name="Mitsumori M."/>
        </authorList>
    </citation>
    <scope>NUCLEOTIDE SEQUENCE</scope>
    <source>
        <strain evidence="10">DSM 11371</strain>
    </source>
</reference>
<comment type="subcellular location">
    <subcellularLocation>
        <location evidence="1 7">Cell outer membrane</location>
        <topology evidence="1 7">Multi-pass membrane protein</topology>
    </subcellularLocation>
</comment>
<protein>
    <submittedName>
        <fullName evidence="10">SusC/RagA family TonB-linked outer membrane protein</fullName>
    </submittedName>
</protein>
<keyword evidence="4 7" id="KW-0812">Transmembrane</keyword>
<dbReference type="Gene3D" id="2.60.40.1120">
    <property type="entry name" value="Carboxypeptidase-like, regulatory domain"/>
    <property type="match status" value="1"/>
</dbReference>
<keyword evidence="5 7" id="KW-0472">Membrane</keyword>
<evidence type="ECO:0000313" key="11">
    <source>
        <dbReference type="Proteomes" id="UP000887043"/>
    </source>
</evidence>
<dbReference type="SUPFAM" id="SSF49464">
    <property type="entry name" value="Carboxypeptidase regulatory domain-like"/>
    <property type="match status" value="1"/>
</dbReference>